<dbReference type="PANTHER" id="PTHR14209:SF9">
    <property type="entry name" value="GDSL ESTERASE_LIPASE CPRD49"/>
    <property type="match status" value="1"/>
</dbReference>
<dbReference type="InterPro" id="IPR045136">
    <property type="entry name" value="Iah1-like"/>
</dbReference>
<accession>A0AA87ZVF2</accession>
<gene>
    <name evidence="1" type="ORF">TIFTF001_009524</name>
</gene>
<proteinExistence type="predicted"/>
<dbReference type="Proteomes" id="UP001187192">
    <property type="component" value="Unassembled WGS sequence"/>
</dbReference>
<evidence type="ECO:0008006" key="3">
    <source>
        <dbReference type="Google" id="ProtNLM"/>
    </source>
</evidence>
<dbReference type="AlphaFoldDB" id="A0AA87ZVF2"/>
<sequence>MSYLKAQDAAVQPSLVIVYFGGNDSVQPHLSGLGTHVPLPEDGIHFTAEASKVVVQEILKVLAEKDWEPNLHYKSIPAEFGEDSPYDPIGSDGKSTSNVSEFRIDRIIHRRIHENENRRCRIEASQAYLRSSESPPSRPIANLLQARAAAIAIRTGHDDN</sequence>
<comment type="caution">
    <text evidence="1">The sequence shown here is derived from an EMBL/GenBank/DDBJ whole genome shotgun (WGS) entry which is preliminary data.</text>
</comment>
<name>A0AA87ZVF2_FICCA</name>
<evidence type="ECO:0000313" key="2">
    <source>
        <dbReference type="Proteomes" id="UP001187192"/>
    </source>
</evidence>
<dbReference type="EMBL" id="BTGU01000011">
    <property type="protein sequence ID" value="GMN40295.1"/>
    <property type="molecule type" value="Genomic_DNA"/>
</dbReference>
<reference evidence="1" key="1">
    <citation type="submission" date="2023-07" db="EMBL/GenBank/DDBJ databases">
        <title>draft genome sequence of fig (Ficus carica).</title>
        <authorList>
            <person name="Takahashi T."/>
            <person name="Nishimura K."/>
        </authorList>
    </citation>
    <scope>NUCLEOTIDE SEQUENCE</scope>
</reference>
<dbReference type="PANTHER" id="PTHR14209">
    <property type="entry name" value="ISOAMYL ACETATE-HYDROLYZING ESTERASE 1"/>
    <property type="match status" value="1"/>
</dbReference>
<keyword evidence="2" id="KW-1185">Reference proteome</keyword>
<evidence type="ECO:0000313" key="1">
    <source>
        <dbReference type="EMBL" id="GMN40295.1"/>
    </source>
</evidence>
<protein>
    <recommendedName>
        <fullName evidence="3">SGNH hydrolase-type esterase domain-containing protein</fullName>
    </recommendedName>
</protein>
<organism evidence="1 2">
    <name type="scientific">Ficus carica</name>
    <name type="common">Common fig</name>
    <dbReference type="NCBI Taxonomy" id="3494"/>
    <lineage>
        <taxon>Eukaryota</taxon>
        <taxon>Viridiplantae</taxon>
        <taxon>Streptophyta</taxon>
        <taxon>Embryophyta</taxon>
        <taxon>Tracheophyta</taxon>
        <taxon>Spermatophyta</taxon>
        <taxon>Magnoliopsida</taxon>
        <taxon>eudicotyledons</taxon>
        <taxon>Gunneridae</taxon>
        <taxon>Pentapetalae</taxon>
        <taxon>rosids</taxon>
        <taxon>fabids</taxon>
        <taxon>Rosales</taxon>
        <taxon>Moraceae</taxon>
        <taxon>Ficeae</taxon>
        <taxon>Ficus</taxon>
    </lineage>
</organism>